<gene>
    <name evidence="2" type="ORF">HDG69_001442</name>
</gene>
<dbReference type="CDD" id="cd17511">
    <property type="entry name" value="YbjN_AmyR-like"/>
    <property type="match status" value="1"/>
</dbReference>
<organism evidence="2 3">
    <name type="scientific">Isoptericola halotolerans</name>
    <dbReference type="NCBI Taxonomy" id="300560"/>
    <lineage>
        <taxon>Bacteria</taxon>
        <taxon>Bacillati</taxon>
        <taxon>Actinomycetota</taxon>
        <taxon>Actinomycetes</taxon>
        <taxon>Micrococcales</taxon>
        <taxon>Promicromonosporaceae</taxon>
        <taxon>Isoptericola</taxon>
    </lineage>
</organism>
<comment type="caution">
    <text evidence="2">The sequence shown here is derived from an EMBL/GenBank/DDBJ whole genome shotgun (WGS) entry which is preliminary data.</text>
</comment>
<dbReference type="Proteomes" id="UP000757540">
    <property type="component" value="Unassembled WGS sequence"/>
</dbReference>
<reference evidence="2 3" key="1">
    <citation type="submission" date="2020-05" db="EMBL/GenBank/DDBJ databases">
        <title>Genomic Encyclopedia of Type Strains, Phase III (KMG-III): the genomes of soil and plant-associated and newly described type strains.</title>
        <authorList>
            <person name="Whitman W."/>
        </authorList>
    </citation>
    <scope>NUCLEOTIDE SEQUENCE [LARGE SCALE GENOMIC DNA]</scope>
    <source>
        <strain evidence="2 3">KCTC 19046</strain>
    </source>
</reference>
<feature type="region of interest" description="Disordered" evidence="1">
    <location>
        <begin position="1"/>
        <end position="26"/>
    </location>
</feature>
<keyword evidence="3" id="KW-1185">Reference proteome</keyword>
<name>A0ABX2A268_9MICO</name>
<dbReference type="InterPro" id="IPR019660">
    <property type="entry name" value="Put_sensory_transdc_reg_YbjN"/>
</dbReference>
<evidence type="ECO:0008006" key="4">
    <source>
        <dbReference type="Google" id="ProtNLM"/>
    </source>
</evidence>
<evidence type="ECO:0000256" key="1">
    <source>
        <dbReference type="SAM" id="MobiDB-lite"/>
    </source>
</evidence>
<accession>A0ABX2A268</accession>
<dbReference type="EMBL" id="JABEZU010000001">
    <property type="protein sequence ID" value="NOV96889.1"/>
    <property type="molecule type" value="Genomic_DNA"/>
</dbReference>
<dbReference type="Pfam" id="PF10722">
    <property type="entry name" value="YbjN"/>
    <property type="match status" value="1"/>
</dbReference>
<dbReference type="RefSeq" id="WP_343036304.1">
    <property type="nucleotide sequence ID" value="NZ_BAAAML010000002.1"/>
</dbReference>
<protein>
    <recommendedName>
        <fullName evidence="4">Sensory transduction regulator</fullName>
    </recommendedName>
</protein>
<sequence length="188" mass="20670">MRFFGSRRAARSTTSSAPDGGEPDRLRTDVQNVLLAGPVGDAVGALPAPVSRERISAWLDRSGFTYFVDTDGDLGGLWHGRLFHFLPLGPDGEVLQVRGQWHREATIERLGEVLDVCNEWNAERIWPKTYARVRDDGAVVVCAEVTVSVEHGANDDQLGQHLQCGLSTAAMFFEHLDEVFADPLRSAP</sequence>
<evidence type="ECO:0000313" key="3">
    <source>
        <dbReference type="Proteomes" id="UP000757540"/>
    </source>
</evidence>
<proteinExistence type="predicted"/>
<evidence type="ECO:0000313" key="2">
    <source>
        <dbReference type="EMBL" id="NOV96889.1"/>
    </source>
</evidence>